<dbReference type="PANTHER" id="PTHR33991:SF1">
    <property type="entry name" value="DNA REPAIR PROTEIN RECO"/>
    <property type="match status" value="1"/>
</dbReference>
<reference evidence="7" key="1">
    <citation type="submission" date="2017-04" db="EMBL/GenBank/DDBJ databases">
        <authorList>
            <person name="Varghese N."/>
            <person name="Submissions S."/>
        </authorList>
    </citation>
    <scope>NUCLEOTIDE SEQUENCE [LARGE SCALE GENOMIC DNA]</scope>
    <source>
        <strain evidence="7">CGMCC 1.12708</strain>
    </source>
</reference>
<dbReference type="InterPro" id="IPR037278">
    <property type="entry name" value="ARFGAP/RecO"/>
</dbReference>
<accession>A0A1W1Y7X8</accession>
<evidence type="ECO:0000313" key="6">
    <source>
        <dbReference type="EMBL" id="SMC31838.1"/>
    </source>
</evidence>
<organism evidence="6 7">
    <name type="scientific">Moheibacter sediminis</name>
    <dbReference type="NCBI Taxonomy" id="1434700"/>
    <lineage>
        <taxon>Bacteria</taxon>
        <taxon>Pseudomonadati</taxon>
        <taxon>Bacteroidota</taxon>
        <taxon>Flavobacteriia</taxon>
        <taxon>Flavobacteriales</taxon>
        <taxon>Weeksellaceae</taxon>
        <taxon>Moheibacter</taxon>
    </lineage>
</organism>
<dbReference type="Pfam" id="PF02565">
    <property type="entry name" value="RecO_C"/>
    <property type="match status" value="1"/>
</dbReference>
<keyword evidence="7" id="KW-1185">Reference proteome</keyword>
<evidence type="ECO:0000256" key="4">
    <source>
        <dbReference type="HAMAP-Rule" id="MF_00201"/>
    </source>
</evidence>
<name>A0A1W1Y7X8_9FLAO</name>
<dbReference type="Proteomes" id="UP000192393">
    <property type="component" value="Unassembled WGS sequence"/>
</dbReference>
<dbReference type="HAMAP" id="MF_00201">
    <property type="entry name" value="RecO"/>
    <property type="match status" value="1"/>
</dbReference>
<dbReference type="AlphaFoldDB" id="A0A1W1Y7X8"/>
<gene>
    <name evidence="4" type="primary">recO</name>
    <name evidence="6" type="ORF">SAMN06296427_10124</name>
</gene>
<dbReference type="EMBL" id="FWXS01000001">
    <property type="protein sequence ID" value="SMC31838.1"/>
    <property type="molecule type" value="Genomic_DNA"/>
</dbReference>
<dbReference type="RefSeq" id="WP_084015247.1">
    <property type="nucleotide sequence ID" value="NZ_FWXS01000001.1"/>
</dbReference>
<evidence type="ECO:0000256" key="2">
    <source>
        <dbReference type="ARBA" id="ARBA00023172"/>
    </source>
</evidence>
<keyword evidence="3 4" id="KW-0234">DNA repair</keyword>
<dbReference type="Gene3D" id="2.40.50.140">
    <property type="entry name" value="Nucleic acid-binding proteins"/>
    <property type="match status" value="1"/>
</dbReference>
<comment type="function">
    <text evidence="4">Involved in DNA repair and RecF pathway recombination.</text>
</comment>
<dbReference type="SUPFAM" id="SSF57863">
    <property type="entry name" value="ArfGap/RecO-like zinc finger"/>
    <property type="match status" value="1"/>
</dbReference>
<evidence type="ECO:0000256" key="3">
    <source>
        <dbReference type="ARBA" id="ARBA00023204"/>
    </source>
</evidence>
<dbReference type="GO" id="GO:0006310">
    <property type="term" value="P:DNA recombination"/>
    <property type="evidence" value="ECO:0007669"/>
    <property type="project" value="UniProtKB-UniRule"/>
</dbReference>
<dbReference type="OrthoDB" id="9789152at2"/>
<evidence type="ECO:0000259" key="5">
    <source>
        <dbReference type="Pfam" id="PF11967"/>
    </source>
</evidence>
<proteinExistence type="inferred from homology"/>
<protein>
    <recommendedName>
        <fullName evidence="4">DNA repair protein RecO</fullName>
    </recommendedName>
    <alternativeName>
        <fullName evidence="4">Recombination protein O</fullName>
    </alternativeName>
</protein>
<evidence type="ECO:0000313" key="7">
    <source>
        <dbReference type="Proteomes" id="UP000192393"/>
    </source>
</evidence>
<dbReference type="PANTHER" id="PTHR33991">
    <property type="entry name" value="DNA REPAIR PROTEIN RECO"/>
    <property type="match status" value="1"/>
</dbReference>
<keyword evidence="2 4" id="KW-0233">DNA recombination</keyword>
<comment type="similarity">
    <text evidence="4">Belongs to the RecO family.</text>
</comment>
<feature type="domain" description="DNA replication/recombination mediator RecO N-terminal" evidence="5">
    <location>
        <begin position="1"/>
        <end position="75"/>
    </location>
</feature>
<dbReference type="InterPro" id="IPR003717">
    <property type="entry name" value="RecO"/>
</dbReference>
<dbReference type="InterPro" id="IPR012340">
    <property type="entry name" value="NA-bd_OB-fold"/>
</dbReference>
<dbReference type="NCBIfam" id="TIGR00613">
    <property type="entry name" value="reco"/>
    <property type="match status" value="1"/>
</dbReference>
<dbReference type="STRING" id="1434700.SAMN06296427_10124"/>
<dbReference type="InterPro" id="IPR022572">
    <property type="entry name" value="DNA_rep/recomb_RecO_N"/>
</dbReference>
<dbReference type="SUPFAM" id="SSF50249">
    <property type="entry name" value="Nucleic acid-binding proteins"/>
    <property type="match status" value="1"/>
</dbReference>
<dbReference type="Pfam" id="PF11967">
    <property type="entry name" value="RecO_N"/>
    <property type="match status" value="1"/>
</dbReference>
<evidence type="ECO:0000256" key="1">
    <source>
        <dbReference type="ARBA" id="ARBA00022763"/>
    </source>
</evidence>
<keyword evidence="1 4" id="KW-0227">DNA damage</keyword>
<dbReference type="GO" id="GO:0043590">
    <property type="term" value="C:bacterial nucleoid"/>
    <property type="evidence" value="ECO:0007669"/>
    <property type="project" value="TreeGrafter"/>
</dbReference>
<dbReference type="GO" id="GO:0006302">
    <property type="term" value="P:double-strand break repair"/>
    <property type="evidence" value="ECO:0007669"/>
    <property type="project" value="TreeGrafter"/>
</dbReference>
<sequence>MQVQTSAIVISSLKYGDNGLIIRCYTQNSGIESFILKNAFSGRNKKSSVFLILNQIKIIYDQKKNSNLNYLKEADAEIYYQSIYSNPIKTTITLFLGEILNSVLQEEETNLSLYQFLSSGLNEFDSNRTNYADFHLWFLINLTRFLGFFPNYSENYQFFDLTNGVSTHDFSSGFVIEKEELILFKNLIDLDFNAEETSKFNQIQRKKLLEIIIRYYELHISDFRRPKSLEVLYSVFE</sequence>